<evidence type="ECO:0000313" key="5">
    <source>
        <dbReference type="EMBL" id="CAF4090794.1"/>
    </source>
</evidence>
<keyword evidence="1" id="KW-0472">Membrane</keyword>
<keyword evidence="6" id="KW-1185">Reference proteome</keyword>
<sequence>MIRHVYSLCLNYPRTMSSSLIRGTAITTTTAAREDVDTTSKIDSDTYSNDSNKKASSERTGLKSTAVALSAATITVIAYAIYHLKFHRRFDNSAPLINQHPAVDKIVDSLTERNNSETKTQVTVKMPDTATFKARLLTEYERSKLIFLPDGIQEPAPKLDIHLEDKVELERPKEIHETDALKFEEKFLRAYLLIGVVYPMFILALAIKKYVYINLYLKENRDPLKKRLFLLEAKIEPNKDIEYIKYYKDRLRTQILLLCLSPLSYFIFKYRRILFKHWYKQDETFAAIQES</sequence>
<dbReference type="Proteomes" id="UP000663829">
    <property type="component" value="Unassembled WGS sequence"/>
</dbReference>
<organism evidence="2 6">
    <name type="scientific">Didymodactylos carnosus</name>
    <dbReference type="NCBI Taxonomy" id="1234261"/>
    <lineage>
        <taxon>Eukaryota</taxon>
        <taxon>Metazoa</taxon>
        <taxon>Spiralia</taxon>
        <taxon>Gnathifera</taxon>
        <taxon>Rotifera</taxon>
        <taxon>Eurotatoria</taxon>
        <taxon>Bdelloidea</taxon>
        <taxon>Philodinida</taxon>
        <taxon>Philodinidae</taxon>
        <taxon>Didymodactylos</taxon>
    </lineage>
</organism>
<dbReference type="Proteomes" id="UP000682733">
    <property type="component" value="Unassembled WGS sequence"/>
</dbReference>
<evidence type="ECO:0000313" key="2">
    <source>
        <dbReference type="EMBL" id="CAF1033393.1"/>
    </source>
</evidence>
<dbReference type="EMBL" id="CAJOBA010040195">
    <property type="protein sequence ID" value="CAF4090794.1"/>
    <property type="molecule type" value="Genomic_DNA"/>
</dbReference>
<dbReference type="Proteomes" id="UP000681722">
    <property type="component" value="Unassembled WGS sequence"/>
</dbReference>
<name>A0A814J6T2_9BILA</name>
<keyword evidence="1" id="KW-0812">Transmembrane</keyword>
<evidence type="ECO:0000313" key="4">
    <source>
        <dbReference type="EMBL" id="CAF3804125.1"/>
    </source>
</evidence>
<protein>
    <submittedName>
        <fullName evidence="2">Uncharacterized protein</fullName>
    </submittedName>
</protein>
<dbReference type="Proteomes" id="UP000677228">
    <property type="component" value="Unassembled WGS sequence"/>
</dbReference>
<evidence type="ECO:0000313" key="6">
    <source>
        <dbReference type="Proteomes" id="UP000663829"/>
    </source>
</evidence>
<comment type="caution">
    <text evidence="2">The sequence shown here is derived from an EMBL/GenBank/DDBJ whole genome shotgun (WGS) entry which is preliminary data.</text>
</comment>
<evidence type="ECO:0000256" key="1">
    <source>
        <dbReference type="SAM" id="Phobius"/>
    </source>
</evidence>
<dbReference type="EMBL" id="CAJNOQ010003868">
    <property type="protein sequence ID" value="CAF1033393.1"/>
    <property type="molecule type" value="Genomic_DNA"/>
</dbReference>
<accession>A0A814J6T2</accession>
<gene>
    <name evidence="2" type="ORF">GPM918_LOCUS15396</name>
    <name evidence="3" type="ORF">OVA965_LOCUS27856</name>
    <name evidence="4" type="ORF">SRO942_LOCUS15396</name>
    <name evidence="5" type="ORF">TMI583_LOCUS28604</name>
</gene>
<feature type="transmembrane region" description="Helical" evidence="1">
    <location>
        <begin position="64"/>
        <end position="82"/>
    </location>
</feature>
<keyword evidence="1" id="KW-1133">Transmembrane helix</keyword>
<dbReference type="EMBL" id="CAJOBC010003868">
    <property type="protein sequence ID" value="CAF3804125.1"/>
    <property type="molecule type" value="Genomic_DNA"/>
</dbReference>
<evidence type="ECO:0000313" key="3">
    <source>
        <dbReference type="EMBL" id="CAF1285798.1"/>
    </source>
</evidence>
<proteinExistence type="predicted"/>
<feature type="transmembrane region" description="Helical" evidence="1">
    <location>
        <begin position="190"/>
        <end position="207"/>
    </location>
</feature>
<feature type="transmembrane region" description="Helical" evidence="1">
    <location>
        <begin position="251"/>
        <end position="268"/>
    </location>
</feature>
<dbReference type="EMBL" id="CAJNOK010018627">
    <property type="protein sequence ID" value="CAF1285798.1"/>
    <property type="molecule type" value="Genomic_DNA"/>
</dbReference>
<dbReference type="AlphaFoldDB" id="A0A814J6T2"/>
<reference evidence="2" key="1">
    <citation type="submission" date="2021-02" db="EMBL/GenBank/DDBJ databases">
        <authorList>
            <person name="Nowell W R."/>
        </authorList>
    </citation>
    <scope>NUCLEOTIDE SEQUENCE</scope>
</reference>